<dbReference type="AlphaFoldDB" id="A0A821U856"/>
<comment type="similarity">
    <text evidence="1">Belongs to the short-chain dehydrogenases/reductases (SDR) family.</text>
</comment>
<dbReference type="Gene3D" id="3.40.50.720">
    <property type="entry name" value="NAD(P)-binding Rossmann-like Domain"/>
    <property type="match status" value="1"/>
</dbReference>
<reference evidence="2" key="1">
    <citation type="submission" date="2021-02" db="EMBL/GenBank/DDBJ databases">
        <authorList>
            <person name="Steward A R."/>
        </authorList>
    </citation>
    <scope>NUCLEOTIDE SEQUENCE</scope>
</reference>
<dbReference type="OrthoDB" id="10010517at2759"/>
<organism evidence="2 3">
    <name type="scientific">Pieris macdunnoughi</name>
    <dbReference type="NCBI Taxonomy" id="345717"/>
    <lineage>
        <taxon>Eukaryota</taxon>
        <taxon>Metazoa</taxon>
        <taxon>Ecdysozoa</taxon>
        <taxon>Arthropoda</taxon>
        <taxon>Hexapoda</taxon>
        <taxon>Insecta</taxon>
        <taxon>Pterygota</taxon>
        <taxon>Neoptera</taxon>
        <taxon>Endopterygota</taxon>
        <taxon>Lepidoptera</taxon>
        <taxon>Glossata</taxon>
        <taxon>Ditrysia</taxon>
        <taxon>Papilionoidea</taxon>
        <taxon>Pieridae</taxon>
        <taxon>Pierinae</taxon>
        <taxon>Pieris</taxon>
    </lineage>
</organism>
<sequence>MSFKSKVVIVTGSSAGIGAALAIAFSREGADVVITGRNRERLEKVAEECKVNRSPLIIQADLTNDHDVEEIVNKTIEKHGKIDILVNNAGIVQLSSLADDTFLNAFDHVVKINLRAVIKMTNSVTPHIIASKGNIINISSVSGRQLYAYQYTVYGMLKASLDYFTQGAALELGKYGVRVNAVSPGPVETDIKPILVQGMRDQHFQLYFSVTVHQRR</sequence>
<dbReference type="PANTHER" id="PTHR43975:SF2">
    <property type="entry name" value="EG:BACR7A4.14 PROTEIN-RELATED"/>
    <property type="match status" value="1"/>
</dbReference>
<dbReference type="EMBL" id="CAJOBZ010000029">
    <property type="protein sequence ID" value="CAF4885662.1"/>
    <property type="molecule type" value="Genomic_DNA"/>
</dbReference>
<dbReference type="InterPro" id="IPR002347">
    <property type="entry name" value="SDR_fam"/>
</dbReference>
<dbReference type="InterPro" id="IPR036291">
    <property type="entry name" value="NAD(P)-bd_dom_sf"/>
</dbReference>
<keyword evidence="3" id="KW-1185">Reference proteome</keyword>
<comment type="caution">
    <text evidence="2">The sequence shown here is derived from an EMBL/GenBank/DDBJ whole genome shotgun (WGS) entry which is preliminary data.</text>
</comment>
<evidence type="ECO:0000313" key="3">
    <source>
        <dbReference type="Proteomes" id="UP000663880"/>
    </source>
</evidence>
<protein>
    <submittedName>
        <fullName evidence="2">Uncharacterized protein</fullName>
    </submittedName>
</protein>
<evidence type="ECO:0000256" key="1">
    <source>
        <dbReference type="RuleBase" id="RU000363"/>
    </source>
</evidence>
<accession>A0A821U856</accession>
<proteinExistence type="inferred from homology"/>
<dbReference type="Pfam" id="PF00106">
    <property type="entry name" value="adh_short"/>
    <property type="match status" value="1"/>
</dbReference>
<dbReference type="PRINTS" id="PR00080">
    <property type="entry name" value="SDRFAMILY"/>
</dbReference>
<dbReference type="Proteomes" id="UP000663880">
    <property type="component" value="Unassembled WGS sequence"/>
</dbReference>
<dbReference type="PANTHER" id="PTHR43975">
    <property type="entry name" value="ZGC:101858"/>
    <property type="match status" value="1"/>
</dbReference>
<dbReference type="SUPFAM" id="SSF51735">
    <property type="entry name" value="NAD(P)-binding Rossmann-fold domains"/>
    <property type="match status" value="1"/>
</dbReference>
<dbReference type="PRINTS" id="PR00081">
    <property type="entry name" value="GDHRDH"/>
</dbReference>
<gene>
    <name evidence="2" type="ORF">PMACD_LOCUS10008</name>
</gene>
<name>A0A821U856_9NEOP</name>
<dbReference type="FunFam" id="3.40.50.720:FF:000084">
    <property type="entry name" value="Short-chain dehydrogenase reductase"/>
    <property type="match status" value="1"/>
</dbReference>
<evidence type="ECO:0000313" key="2">
    <source>
        <dbReference type="EMBL" id="CAF4885662.1"/>
    </source>
</evidence>